<dbReference type="Ensembl" id="ENSPSTT00000005206.1">
    <property type="protein sequence ID" value="ENSPSTP00000004950.1"/>
    <property type="gene ID" value="ENSPSTG00000003542.1"/>
</dbReference>
<protein>
    <submittedName>
        <fullName evidence="2">Uncharacterized protein</fullName>
    </submittedName>
</protein>
<reference evidence="2" key="1">
    <citation type="submission" date="2025-08" db="UniProtKB">
        <authorList>
            <consortium name="Ensembl"/>
        </authorList>
    </citation>
    <scope>IDENTIFICATION</scope>
</reference>
<sequence length="147" mass="15641">MTWSLPEGSLISGFHSEECFLPPPHQKTSSPSAHPAPSTHACPSPTYTALRGTWPASPARWCCWLCTRTLRRTTPARGCAPRCAHPGSGRKGIESQGLGSGQHRSSGTEQTQIYLTAAPWCSALGSDRLAGETMGTALPRLSLVAQD</sequence>
<evidence type="ECO:0000256" key="1">
    <source>
        <dbReference type="SAM" id="MobiDB-lite"/>
    </source>
</evidence>
<accession>A0A8C9ETP6</accession>
<proteinExistence type="predicted"/>
<dbReference type="AlphaFoldDB" id="A0A8C9ETP6"/>
<name>A0A8C9ETP6_PAVCR</name>
<organism evidence="2 3">
    <name type="scientific">Pavo cristatus</name>
    <name type="common">Indian peafowl</name>
    <name type="synonym">Blue peafowl</name>
    <dbReference type="NCBI Taxonomy" id="9049"/>
    <lineage>
        <taxon>Eukaryota</taxon>
        <taxon>Metazoa</taxon>
        <taxon>Chordata</taxon>
        <taxon>Craniata</taxon>
        <taxon>Vertebrata</taxon>
        <taxon>Euteleostomi</taxon>
        <taxon>Archelosauria</taxon>
        <taxon>Archosauria</taxon>
        <taxon>Dinosauria</taxon>
        <taxon>Saurischia</taxon>
        <taxon>Theropoda</taxon>
        <taxon>Coelurosauria</taxon>
        <taxon>Aves</taxon>
        <taxon>Neognathae</taxon>
        <taxon>Galloanserae</taxon>
        <taxon>Galliformes</taxon>
        <taxon>Phasianidae</taxon>
        <taxon>Phasianinae</taxon>
        <taxon>Pavo</taxon>
    </lineage>
</organism>
<dbReference type="Proteomes" id="UP000694428">
    <property type="component" value="Unplaced"/>
</dbReference>
<evidence type="ECO:0000313" key="3">
    <source>
        <dbReference type="Proteomes" id="UP000694428"/>
    </source>
</evidence>
<reference evidence="2" key="2">
    <citation type="submission" date="2025-09" db="UniProtKB">
        <authorList>
            <consortium name="Ensembl"/>
        </authorList>
    </citation>
    <scope>IDENTIFICATION</scope>
</reference>
<feature type="compositionally biased region" description="Low complexity" evidence="1">
    <location>
        <begin position="28"/>
        <end position="42"/>
    </location>
</feature>
<feature type="region of interest" description="Disordered" evidence="1">
    <location>
        <begin position="22"/>
        <end position="42"/>
    </location>
</feature>
<feature type="region of interest" description="Disordered" evidence="1">
    <location>
        <begin position="77"/>
        <end position="109"/>
    </location>
</feature>
<keyword evidence="3" id="KW-1185">Reference proteome</keyword>
<evidence type="ECO:0000313" key="2">
    <source>
        <dbReference type="Ensembl" id="ENSPSTP00000004950.1"/>
    </source>
</evidence>